<proteinExistence type="predicted"/>
<keyword evidence="1" id="KW-0812">Transmembrane</keyword>
<keyword evidence="2" id="KW-0614">Plasmid</keyword>
<dbReference type="EMBL" id="CP064948">
    <property type="protein sequence ID" value="QPH52158.1"/>
    <property type="molecule type" value="Genomic_DNA"/>
</dbReference>
<keyword evidence="1" id="KW-1133">Transmembrane helix</keyword>
<dbReference type="AlphaFoldDB" id="A0A7S9LDD7"/>
<protein>
    <submittedName>
        <fullName evidence="2">Uncharacterized protein</fullName>
    </submittedName>
</protein>
<feature type="transmembrane region" description="Helical" evidence="1">
    <location>
        <begin position="50"/>
        <end position="72"/>
    </location>
</feature>
<keyword evidence="1" id="KW-0472">Membrane</keyword>
<organism evidence="2 3">
    <name type="scientific">Pseudomonas fulva</name>
    <dbReference type="NCBI Taxonomy" id="47880"/>
    <lineage>
        <taxon>Bacteria</taxon>
        <taxon>Pseudomonadati</taxon>
        <taxon>Pseudomonadota</taxon>
        <taxon>Gammaproteobacteria</taxon>
        <taxon>Pseudomonadales</taxon>
        <taxon>Pseudomonadaceae</taxon>
        <taxon>Pseudomonas</taxon>
    </lineage>
</organism>
<reference evidence="2 3" key="1">
    <citation type="submission" date="2020-11" db="EMBL/GenBank/DDBJ databases">
        <title>Pseudomonas fulva producing VIM-24.</title>
        <authorList>
            <person name="Liu S."/>
        </authorList>
    </citation>
    <scope>NUCLEOTIDE SEQUENCE [LARGE SCALE GENOMIC DNA]</scope>
    <source>
        <strain evidence="2 3">ZDHY414</strain>
        <plasmid evidence="2 3">pVIM-24-ZDHY414</plasmid>
    </source>
</reference>
<geneLocation type="plasmid" evidence="2 3">
    <name>pVIM-24-ZDHY414</name>
</geneLocation>
<dbReference type="RefSeq" id="WP_191088026.1">
    <property type="nucleotide sequence ID" value="NZ_CP064945.1"/>
</dbReference>
<accession>A0A7S9LDD7</accession>
<evidence type="ECO:0000313" key="2">
    <source>
        <dbReference type="EMBL" id="QPH52158.1"/>
    </source>
</evidence>
<sequence>MLDEGLVRAVLSALVEVFCWGWSGFGRIFPAVGRWVFNDLFRAKRLLHPVFEGVLGFVVLISIVVAVGYLVAPAMA</sequence>
<evidence type="ECO:0000256" key="1">
    <source>
        <dbReference type="SAM" id="Phobius"/>
    </source>
</evidence>
<name>A0A7S9LDD7_9PSED</name>
<gene>
    <name evidence="2" type="ORF">IZU98_25140</name>
</gene>
<evidence type="ECO:0000313" key="3">
    <source>
        <dbReference type="Proteomes" id="UP000594430"/>
    </source>
</evidence>
<dbReference type="Proteomes" id="UP000594430">
    <property type="component" value="Plasmid pVIM-24-ZDHY414"/>
</dbReference>
<feature type="transmembrane region" description="Helical" evidence="1">
    <location>
        <begin position="6"/>
        <end position="29"/>
    </location>
</feature>